<dbReference type="SUPFAM" id="SSF52172">
    <property type="entry name" value="CheY-like"/>
    <property type="match status" value="1"/>
</dbReference>
<evidence type="ECO:0000313" key="3">
    <source>
        <dbReference type="Proteomes" id="UP001203284"/>
    </source>
</evidence>
<dbReference type="InterPro" id="IPR011006">
    <property type="entry name" value="CheY-like_superfamily"/>
</dbReference>
<protein>
    <submittedName>
        <fullName evidence="2">ANTAR domain-containing protein</fullName>
    </submittedName>
</protein>
<dbReference type="PIRSF" id="PIRSF036382">
    <property type="entry name" value="RR_antiterm"/>
    <property type="match status" value="1"/>
</dbReference>
<keyword evidence="3" id="KW-1185">Reference proteome</keyword>
<dbReference type="SMART" id="SM01012">
    <property type="entry name" value="ANTAR"/>
    <property type="match status" value="1"/>
</dbReference>
<dbReference type="Gene3D" id="1.10.10.10">
    <property type="entry name" value="Winged helix-like DNA-binding domain superfamily/Winged helix DNA-binding domain"/>
    <property type="match status" value="1"/>
</dbReference>
<dbReference type="Gene3D" id="3.40.50.2300">
    <property type="match status" value="1"/>
</dbReference>
<comment type="caution">
    <text evidence="2">The sequence shown here is derived from an EMBL/GenBank/DDBJ whole genome shotgun (WGS) entry which is preliminary data.</text>
</comment>
<dbReference type="RefSeq" id="WP_247029859.1">
    <property type="nucleotide sequence ID" value="NZ_JALKCH010000008.1"/>
</dbReference>
<dbReference type="Pfam" id="PF21332">
    <property type="entry name" value="AmiR_N"/>
    <property type="match status" value="1"/>
</dbReference>
<organism evidence="2 3">
    <name type="scientific">Ancylobacter crimeensis</name>
    <dbReference type="NCBI Taxonomy" id="2579147"/>
    <lineage>
        <taxon>Bacteria</taxon>
        <taxon>Pseudomonadati</taxon>
        <taxon>Pseudomonadota</taxon>
        <taxon>Alphaproteobacteria</taxon>
        <taxon>Hyphomicrobiales</taxon>
        <taxon>Xanthobacteraceae</taxon>
        <taxon>Ancylobacter</taxon>
    </lineage>
</organism>
<dbReference type="EMBL" id="JALKCH010000008">
    <property type="protein sequence ID" value="MCK0197964.1"/>
    <property type="molecule type" value="Genomic_DNA"/>
</dbReference>
<feature type="domain" description="ANTAR" evidence="1">
    <location>
        <begin position="126"/>
        <end position="187"/>
    </location>
</feature>
<dbReference type="Pfam" id="PF03861">
    <property type="entry name" value="ANTAR"/>
    <property type="match status" value="1"/>
</dbReference>
<dbReference type="PROSITE" id="PS50921">
    <property type="entry name" value="ANTAR"/>
    <property type="match status" value="1"/>
</dbReference>
<name>A0ABT0DDK5_9HYPH</name>
<proteinExistence type="predicted"/>
<dbReference type="InterPro" id="IPR008327">
    <property type="entry name" value="Sig_transdc_resp-reg_antiterm"/>
</dbReference>
<reference evidence="2 3" key="1">
    <citation type="submission" date="2022-04" db="EMBL/GenBank/DDBJ databases">
        <authorList>
            <person name="Grouzdev D.S."/>
            <person name="Pantiukh K.S."/>
            <person name="Krutkina M.S."/>
        </authorList>
    </citation>
    <scope>NUCLEOTIDE SEQUENCE [LARGE SCALE GENOMIC DNA]</scope>
    <source>
        <strain evidence="2 3">6x-1</strain>
    </source>
</reference>
<evidence type="ECO:0000313" key="2">
    <source>
        <dbReference type="EMBL" id="MCK0197964.1"/>
    </source>
</evidence>
<dbReference type="Proteomes" id="UP001203284">
    <property type="component" value="Unassembled WGS sequence"/>
</dbReference>
<gene>
    <name evidence="2" type="ORF">MWN34_13705</name>
</gene>
<dbReference type="InterPro" id="IPR036388">
    <property type="entry name" value="WH-like_DNA-bd_sf"/>
</dbReference>
<evidence type="ECO:0000259" key="1">
    <source>
        <dbReference type="PROSITE" id="PS50921"/>
    </source>
</evidence>
<dbReference type="InterPro" id="IPR049021">
    <property type="entry name" value="AmiR_N"/>
</dbReference>
<sequence>MSGAGVTTPHFVGRRALILHRPDEAVARLERQLRVIGLEVEQRWAPLRPEERFDVVLVDADQGWNGLLPWPAEEARCPVVALLASEAPGRIAFAIAQGAGALIAKPVNAAAVYPALVLALYIFAERAAARAKIEALQERLRLRGAVLRAVDMIAARHCLDEEEAYRRLRRFAMDRRLTVEQAAASVLAGRSHLPEAG</sequence>
<dbReference type="InterPro" id="IPR005561">
    <property type="entry name" value="ANTAR"/>
</dbReference>
<accession>A0ABT0DDK5</accession>